<dbReference type="InterPro" id="IPR029058">
    <property type="entry name" value="AB_hydrolase_fold"/>
</dbReference>
<dbReference type="eggNOG" id="COG0596">
    <property type="taxonomic scope" value="Bacteria"/>
</dbReference>
<dbReference type="PANTHER" id="PTHR43798:SF6">
    <property type="entry name" value="HYDROLASE, PUTATIVE (AFU_ORTHOLOGUE AFUA_4G13070)-RELATED"/>
    <property type="match status" value="1"/>
</dbReference>
<dbReference type="STRING" id="500633.CLOHIR_01307"/>
<dbReference type="EMBL" id="ABWP01000057">
    <property type="protein sequence ID" value="EEA85038.1"/>
    <property type="molecule type" value="Genomic_DNA"/>
</dbReference>
<evidence type="ECO:0000259" key="1">
    <source>
        <dbReference type="Pfam" id="PF00561"/>
    </source>
</evidence>
<proteinExistence type="predicted"/>
<dbReference type="SUPFAM" id="SSF53474">
    <property type="entry name" value="alpha/beta-Hydrolases"/>
    <property type="match status" value="1"/>
</dbReference>
<dbReference type="Gene3D" id="3.40.50.1820">
    <property type="entry name" value="alpha/beta hydrolase"/>
    <property type="match status" value="1"/>
</dbReference>
<organism evidence="2 3">
    <name type="scientific">Peptacetobacter hiranonis (strain DSM 13275 / JCM 10541 / KCTC 15199 / TO-931)</name>
    <name type="common">Clostridium hiranonis</name>
    <dbReference type="NCBI Taxonomy" id="500633"/>
    <lineage>
        <taxon>Bacteria</taxon>
        <taxon>Bacillati</taxon>
        <taxon>Bacillota</taxon>
        <taxon>Clostridia</taxon>
        <taxon>Peptostreptococcales</taxon>
        <taxon>Peptostreptococcaceae</taxon>
        <taxon>Peptacetobacter</taxon>
    </lineage>
</organism>
<feature type="domain" description="AB hydrolase-1" evidence="1">
    <location>
        <begin position="32"/>
        <end position="269"/>
    </location>
</feature>
<comment type="caution">
    <text evidence="2">The sequence shown here is derived from an EMBL/GenBank/DDBJ whole genome shotgun (WGS) entry which is preliminary data.</text>
</comment>
<dbReference type="InterPro" id="IPR050266">
    <property type="entry name" value="AB_hydrolase_sf"/>
</dbReference>
<evidence type="ECO:0000313" key="2">
    <source>
        <dbReference type="EMBL" id="EEA85038.1"/>
    </source>
</evidence>
<reference evidence="2 3" key="1">
    <citation type="submission" date="2008-09" db="EMBL/GenBank/DDBJ databases">
        <authorList>
            <person name="Fulton L."/>
            <person name="Clifton S."/>
            <person name="Fulton B."/>
            <person name="Xu J."/>
            <person name="Minx P."/>
            <person name="Pepin K.H."/>
            <person name="Johnson M."/>
            <person name="Thiruvilangam P."/>
            <person name="Bhonagiri V."/>
            <person name="Nash W.E."/>
            <person name="Mardis E.R."/>
            <person name="Wilson R.K."/>
        </authorList>
    </citation>
    <scope>NUCLEOTIDE SEQUENCE [LARGE SCALE GENOMIC DNA]</scope>
    <source>
        <strain evidence="2 3">DSM 13275</strain>
    </source>
</reference>
<sequence>MVLILKGKGKVSMYFNYRGINIHYECIGEGIPFFMIHGFECDKELMKGCMEPVMEKYDGYKRIYIDLPGMGKSESASWISSSNSILDMLCEFISVIVAGEKFIIAGESYGGYLTRGILSRFTDRVYGMFLICPLILSDYSKMDISRTNLKFMDDNFYEENKDDEDFKEFMKNAVIVNEYTYERYKNEILCGLKIADSKFLNQLSRNYRFPFDVDEKVQNMRFDQPVTILCGRQDNSVGYRDLLKISEDYKRCSISVVDMAGHNLQIERPEVFNLELQDFLKRVEIEIEEQKAKKEGDYSNMKYSKHRR</sequence>
<dbReference type="Proteomes" id="UP000003178">
    <property type="component" value="Unassembled WGS sequence"/>
</dbReference>
<protein>
    <submittedName>
        <fullName evidence="2">Hydrolase, alpha/beta domain protein</fullName>
    </submittedName>
</protein>
<dbReference type="HOGENOM" id="CLU_088923_0_0_9"/>
<keyword evidence="2" id="KW-0378">Hydrolase</keyword>
<dbReference type="GO" id="GO:0016787">
    <property type="term" value="F:hydrolase activity"/>
    <property type="evidence" value="ECO:0007669"/>
    <property type="project" value="UniProtKB-KW"/>
</dbReference>
<name>B6FZK3_PEPHT</name>
<dbReference type="InterPro" id="IPR000073">
    <property type="entry name" value="AB_hydrolase_1"/>
</dbReference>
<evidence type="ECO:0000313" key="3">
    <source>
        <dbReference type="Proteomes" id="UP000003178"/>
    </source>
</evidence>
<dbReference type="Pfam" id="PF00561">
    <property type="entry name" value="Abhydrolase_1"/>
    <property type="match status" value="1"/>
</dbReference>
<reference evidence="2 3" key="2">
    <citation type="submission" date="2008-10" db="EMBL/GenBank/DDBJ databases">
        <title>Draft genome sequence of Clostridium hiranonis (DSM 13275).</title>
        <authorList>
            <person name="Sudarsanam P."/>
            <person name="Ley R."/>
            <person name="Guruge J."/>
            <person name="Turnbaugh P.J."/>
            <person name="Mahowald M."/>
            <person name="Liep D."/>
            <person name="Gordon J."/>
        </authorList>
    </citation>
    <scope>NUCLEOTIDE SEQUENCE [LARGE SCALE GENOMIC DNA]</scope>
    <source>
        <strain evidence="2 3">DSM 13275</strain>
    </source>
</reference>
<accession>B6FZK3</accession>
<gene>
    <name evidence="2" type="ORF">CLOHIR_01307</name>
</gene>
<dbReference type="PANTHER" id="PTHR43798">
    <property type="entry name" value="MONOACYLGLYCEROL LIPASE"/>
    <property type="match status" value="1"/>
</dbReference>
<dbReference type="AlphaFoldDB" id="B6FZK3"/>
<keyword evidence="3" id="KW-1185">Reference proteome</keyword>